<comment type="caution">
    <text evidence="2">The sequence shown here is derived from an EMBL/GenBank/DDBJ whole genome shotgun (WGS) entry which is preliminary data.</text>
</comment>
<accession>A0A6N2CA97</accession>
<evidence type="ECO:0000313" key="2">
    <source>
        <dbReference type="EMBL" id="TMX03198.1"/>
    </source>
</evidence>
<proteinExistence type="predicted"/>
<protein>
    <recommendedName>
        <fullName evidence="3">Retrotransposon gag domain-containing protein</fullName>
    </recommendedName>
</protein>
<dbReference type="AlphaFoldDB" id="A0A6N2CA97"/>
<organism evidence="2">
    <name type="scientific">Solanum chilense</name>
    <name type="common">Tomato</name>
    <name type="synonym">Lycopersicon chilense</name>
    <dbReference type="NCBI Taxonomy" id="4083"/>
    <lineage>
        <taxon>Eukaryota</taxon>
        <taxon>Viridiplantae</taxon>
        <taxon>Streptophyta</taxon>
        <taxon>Embryophyta</taxon>
        <taxon>Tracheophyta</taxon>
        <taxon>Spermatophyta</taxon>
        <taxon>Magnoliopsida</taxon>
        <taxon>eudicotyledons</taxon>
        <taxon>Gunneridae</taxon>
        <taxon>Pentapetalae</taxon>
        <taxon>asterids</taxon>
        <taxon>lamiids</taxon>
        <taxon>Solanales</taxon>
        <taxon>Solanaceae</taxon>
        <taxon>Solanoideae</taxon>
        <taxon>Solaneae</taxon>
        <taxon>Solanum</taxon>
        <taxon>Solanum subgen. Lycopersicon</taxon>
    </lineage>
</organism>
<feature type="compositionally biased region" description="Basic and acidic residues" evidence="1">
    <location>
        <begin position="1"/>
        <end position="14"/>
    </location>
</feature>
<reference evidence="2" key="1">
    <citation type="submission" date="2019-05" db="EMBL/GenBank/DDBJ databases">
        <title>The de novo reference genome and transcriptome assemblies of the wild tomato species Solanum chilense.</title>
        <authorList>
            <person name="Stam R."/>
            <person name="Nosenko T."/>
            <person name="Hoerger A.C."/>
            <person name="Stephan W."/>
            <person name="Seidel M.A."/>
            <person name="Kuhn J.M.M."/>
            <person name="Haberer G."/>
            <person name="Tellier A."/>
        </authorList>
    </citation>
    <scope>NUCLEOTIDE SEQUENCE</scope>
    <source>
        <tissue evidence="2">Mature leaves</tissue>
    </source>
</reference>
<feature type="region of interest" description="Disordered" evidence="1">
    <location>
        <begin position="1"/>
        <end position="20"/>
    </location>
</feature>
<evidence type="ECO:0000256" key="1">
    <source>
        <dbReference type="SAM" id="MobiDB-lite"/>
    </source>
</evidence>
<evidence type="ECO:0008006" key="3">
    <source>
        <dbReference type="Google" id="ProtNLM"/>
    </source>
</evidence>
<sequence>MVYRRLEEGRKDEEVPPQVEPVPEVVQVPPQSVIFPIGCQGNEVPVVSPEMTNGEIREALLTLARALTTHVNRGIEPRVNIVESTMTYRLRDFVRMHPPIFLGSTVGQDPQEFLDGVYKVMSAMGVTSREKAELVSYQLWEVYQVWYAQWKDNSPVESGPIEWEEFKETFLGNYFPRERREVKVEKF</sequence>
<name>A0A6N2CA97_SOLCI</name>
<dbReference type="EMBL" id="RXGB01000474">
    <property type="protein sequence ID" value="TMX03198.1"/>
    <property type="molecule type" value="Genomic_DNA"/>
</dbReference>
<gene>
    <name evidence="2" type="ORF">EJD97_017733</name>
</gene>